<dbReference type="PATRIC" id="fig|359131.3.peg.6600"/>
<gene>
    <name evidence="2" type="ORF">VM95_26955</name>
</gene>
<dbReference type="SUPFAM" id="SSF51905">
    <property type="entry name" value="FAD/NAD(P)-binding domain"/>
    <property type="match status" value="1"/>
</dbReference>
<dbReference type="AlphaFoldDB" id="A0A0F2TCP1"/>
<keyword evidence="3" id="KW-1185">Reference proteome</keyword>
<sequence>MRRVLIVGAGQAGLQLALGLQAHGYDVTVMTDRDPEAVRTGRVLSTQCMFDTALRTERALGLDLWAEEAPRIEGVGVALGGPEAGTRALDWTGRLDAFAQSVDQRLKMPAWLEAFAERGGRVVVGPVGAGDVAHLAGAYDLVLVAAGRGGPGSLFERDEERCPYDRPQRALAVSYVHGLAPHPGRDFLAVSCSLLPGVGELFVMPALTAAGPCDILFWEALPGGPADAFDGLRDPAEHLRVTLELMRTHTPWEYDRTRGGVELVDAGATLAGRFTPTVRRPVGELPGGGAVLGVADAVVANDPITGQGANSAAKCADGYLEAILAHGDKPFDRDFMQAAFDRFWETTAGPATAWSNAMLAPPPPHVLDVLGAAARRPAVADRFANAFDRPADLAEWFLDPAGTAAYLASLDRDE</sequence>
<evidence type="ECO:0000259" key="1">
    <source>
        <dbReference type="Pfam" id="PF17885"/>
    </source>
</evidence>
<evidence type="ECO:0000313" key="2">
    <source>
        <dbReference type="EMBL" id="KJS59492.1"/>
    </source>
</evidence>
<protein>
    <submittedName>
        <fullName evidence="2">Oxygenase</fullName>
    </submittedName>
</protein>
<dbReference type="Pfam" id="PF17885">
    <property type="entry name" value="Smoa_sbd"/>
    <property type="match status" value="1"/>
</dbReference>
<comment type="caution">
    <text evidence="2">The sequence shown here is derived from an EMBL/GenBank/DDBJ whole genome shotgun (WGS) entry which is preliminary data.</text>
</comment>
<dbReference type="Proteomes" id="UP000033699">
    <property type="component" value="Unassembled WGS sequence"/>
</dbReference>
<organism evidence="2 3">
    <name type="scientific">Streptomyces rubellomurinus (strain ATCC 31215)</name>
    <dbReference type="NCBI Taxonomy" id="359131"/>
    <lineage>
        <taxon>Bacteria</taxon>
        <taxon>Bacillati</taxon>
        <taxon>Actinomycetota</taxon>
        <taxon>Actinomycetes</taxon>
        <taxon>Kitasatosporales</taxon>
        <taxon>Streptomycetaceae</taxon>
        <taxon>Streptomyces</taxon>
    </lineage>
</organism>
<dbReference type="Gene3D" id="3.50.50.60">
    <property type="entry name" value="FAD/NAD(P)-binding domain"/>
    <property type="match status" value="2"/>
</dbReference>
<reference evidence="2 3" key="1">
    <citation type="submission" date="2015-02" db="EMBL/GenBank/DDBJ databases">
        <authorList>
            <person name="Ju K.-S."/>
            <person name="Doroghazi J.R."/>
            <person name="Metcalf W."/>
        </authorList>
    </citation>
    <scope>NUCLEOTIDE SEQUENCE [LARGE SCALE GENOMIC DNA]</scope>
    <source>
        <strain evidence="2 3">ATCC 31215</strain>
    </source>
</reference>
<dbReference type="RefSeq" id="WP_045701322.1">
    <property type="nucleotide sequence ID" value="NZ_JZKH01000067.1"/>
</dbReference>
<dbReference type="PRINTS" id="PR00420">
    <property type="entry name" value="RNGMNOXGNASE"/>
</dbReference>
<dbReference type="Gene3D" id="3.30.9.40">
    <property type="match status" value="1"/>
</dbReference>
<evidence type="ECO:0000313" key="3">
    <source>
        <dbReference type="Proteomes" id="UP000033699"/>
    </source>
</evidence>
<dbReference type="Gene3D" id="6.10.250.650">
    <property type="match status" value="1"/>
</dbReference>
<name>A0A0F2TCP1_STRR3</name>
<dbReference type="EMBL" id="JZKH01000067">
    <property type="protein sequence ID" value="KJS59492.1"/>
    <property type="molecule type" value="Genomic_DNA"/>
</dbReference>
<dbReference type="InterPro" id="IPR041654">
    <property type="entry name" value="StyA_sbd"/>
</dbReference>
<proteinExistence type="predicted"/>
<dbReference type="InterPro" id="IPR036188">
    <property type="entry name" value="FAD/NAD-bd_sf"/>
</dbReference>
<feature type="domain" description="Styrene monooxygenase StyA putative substrate binding" evidence="1">
    <location>
        <begin position="147"/>
        <end position="256"/>
    </location>
</feature>
<dbReference type="OrthoDB" id="3414915at2"/>
<accession>A0A0F2TCP1</accession>